<dbReference type="InterPro" id="IPR008271">
    <property type="entry name" value="Ser/Thr_kinase_AS"/>
</dbReference>
<keyword evidence="9" id="KW-1185">Reference proteome</keyword>
<evidence type="ECO:0000256" key="1">
    <source>
        <dbReference type="ARBA" id="ARBA00022527"/>
    </source>
</evidence>
<dbReference type="CDD" id="cd14003">
    <property type="entry name" value="STKc_AMPK-like"/>
    <property type="match status" value="1"/>
</dbReference>
<dbReference type="Pfam" id="PF00069">
    <property type="entry name" value="Pkinase"/>
    <property type="match status" value="1"/>
</dbReference>
<dbReference type="EMBL" id="JAPFFF010000012">
    <property type="protein sequence ID" value="KAK8876105.1"/>
    <property type="molecule type" value="Genomic_DNA"/>
</dbReference>
<evidence type="ECO:0000313" key="8">
    <source>
        <dbReference type="EMBL" id="KAK8876105.1"/>
    </source>
</evidence>
<evidence type="ECO:0000256" key="3">
    <source>
        <dbReference type="ARBA" id="ARBA00022741"/>
    </source>
</evidence>
<sequence length="468" mass="53365">MSASDSEKKISNLEGKKIGKFKLVKAIGEGAFSSVYLAEQRTHHHHKKSKDNASNDTAENKDNNKSSKEKENKPKEIKHYVACKIIPRTKIEAKKMTTRLDQEIKVHQLMHHPNVVQLIDVHKNDQYYFIFLEFCSEGELFDLVISKSKLTEDEAAIYFKQILIGLRYIHSLHVAHRDMKPENILLDQFGHVKISDFGLSKLLDEKSEGLTKTPCGSPCYASPECISGKPYDGRKNDVWSCGVILYAITTGLLPWTKRNQKELFKQIQRGEYSIPSYLSENCSNLISRLLTVDNTKRITIDEALEHPFLKDVVVPDSNLDPKFVSLRKVDRFLGIDKDFHIQKMISNIPDKQCGTDTKFQLSYTSLTRGIETDDEKKKDVEENRFLVRTTSRSNIDLGSIINSNEPDDQDKDKDNNSQHKLPKRPPLPPNIKARTDIKNNNAVFAAKNNMGVHILASRRSQGPSKIIY</sequence>
<feature type="region of interest" description="Disordered" evidence="6">
    <location>
        <begin position="397"/>
        <end position="434"/>
    </location>
</feature>
<feature type="compositionally biased region" description="Basic and acidic residues" evidence="6">
    <location>
        <begin position="50"/>
        <end position="74"/>
    </location>
</feature>
<dbReference type="PROSITE" id="PS50011">
    <property type="entry name" value="PROTEIN_KINASE_DOM"/>
    <property type="match status" value="1"/>
</dbReference>
<name>A0ABR2JEA7_9EUKA</name>
<dbReference type="Gene3D" id="1.10.510.10">
    <property type="entry name" value="Transferase(Phosphotransferase) domain 1"/>
    <property type="match status" value="1"/>
</dbReference>
<evidence type="ECO:0000256" key="5">
    <source>
        <dbReference type="ARBA" id="ARBA00022840"/>
    </source>
</evidence>
<comment type="caution">
    <text evidence="8">The sequence shown here is derived from an EMBL/GenBank/DDBJ whole genome shotgun (WGS) entry which is preliminary data.</text>
</comment>
<feature type="domain" description="Protein kinase" evidence="7">
    <location>
        <begin position="21"/>
        <end position="309"/>
    </location>
</feature>
<dbReference type="PANTHER" id="PTHR24346:SF82">
    <property type="entry name" value="KP78A-RELATED"/>
    <property type="match status" value="1"/>
</dbReference>
<evidence type="ECO:0000313" key="9">
    <source>
        <dbReference type="Proteomes" id="UP001470230"/>
    </source>
</evidence>
<feature type="region of interest" description="Disordered" evidence="6">
    <location>
        <begin position="38"/>
        <end position="74"/>
    </location>
</feature>
<dbReference type="PANTHER" id="PTHR24346">
    <property type="entry name" value="MAP/MICROTUBULE AFFINITY-REGULATING KINASE"/>
    <property type="match status" value="1"/>
</dbReference>
<gene>
    <name evidence="8" type="ORF">M9Y10_006291</name>
</gene>
<evidence type="ECO:0000259" key="7">
    <source>
        <dbReference type="PROSITE" id="PS50011"/>
    </source>
</evidence>
<keyword evidence="4" id="KW-0418">Kinase</keyword>
<dbReference type="Proteomes" id="UP001470230">
    <property type="component" value="Unassembled WGS sequence"/>
</dbReference>
<dbReference type="PROSITE" id="PS00108">
    <property type="entry name" value="PROTEIN_KINASE_ST"/>
    <property type="match status" value="1"/>
</dbReference>
<reference evidence="8 9" key="1">
    <citation type="submission" date="2024-04" db="EMBL/GenBank/DDBJ databases">
        <title>Tritrichomonas musculus Genome.</title>
        <authorList>
            <person name="Alves-Ferreira E."/>
            <person name="Grigg M."/>
            <person name="Lorenzi H."/>
            <person name="Galac M."/>
        </authorList>
    </citation>
    <scope>NUCLEOTIDE SEQUENCE [LARGE SCALE GENOMIC DNA]</scope>
    <source>
        <strain evidence="8 9">EAF2021</strain>
    </source>
</reference>
<protein>
    <recommendedName>
        <fullName evidence="7">Protein kinase domain-containing protein</fullName>
    </recommendedName>
</protein>
<organism evidence="8 9">
    <name type="scientific">Tritrichomonas musculus</name>
    <dbReference type="NCBI Taxonomy" id="1915356"/>
    <lineage>
        <taxon>Eukaryota</taxon>
        <taxon>Metamonada</taxon>
        <taxon>Parabasalia</taxon>
        <taxon>Tritrichomonadida</taxon>
        <taxon>Tritrichomonadidae</taxon>
        <taxon>Tritrichomonas</taxon>
    </lineage>
</organism>
<proteinExistence type="predicted"/>
<dbReference type="SUPFAM" id="SSF56112">
    <property type="entry name" value="Protein kinase-like (PK-like)"/>
    <property type="match status" value="1"/>
</dbReference>
<dbReference type="InterPro" id="IPR011009">
    <property type="entry name" value="Kinase-like_dom_sf"/>
</dbReference>
<keyword evidence="2" id="KW-0808">Transferase</keyword>
<evidence type="ECO:0000256" key="2">
    <source>
        <dbReference type="ARBA" id="ARBA00022679"/>
    </source>
</evidence>
<keyword evidence="1" id="KW-0723">Serine/threonine-protein kinase</keyword>
<dbReference type="SMART" id="SM00220">
    <property type="entry name" value="S_TKc"/>
    <property type="match status" value="1"/>
</dbReference>
<accession>A0ABR2JEA7</accession>
<keyword evidence="5" id="KW-0067">ATP-binding</keyword>
<dbReference type="InterPro" id="IPR000719">
    <property type="entry name" value="Prot_kinase_dom"/>
</dbReference>
<evidence type="ECO:0000256" key="4">
    <source>
        <dbReference type="ARBA" id="ARBA00022777"/>
    </source>
</evidence>
<evidence type="ECO:0000256" key="6">
    <source>
        <dbReference type="SAM" id="MobiDB-lite"/>
    </source>
</evidence>
<keyword evidence="3" id="KW-0547">Nucleotide-binding</keyword>